<evidence type="ECO:0000256" key="5">
    <source>
        <dbReference type="PIRSR" id="PIRSR602403-1"/>
    </source>
</evidence>
<organism evidence="7 8">
    <name type="scientific">Mollisia scopiformis</name>
    <name type="common">Conifer needle endophyte fungus</name>
    <name type="synonym">Phialocephala scopiformis</name>
    <dbReference type="NCBI Taxonomy" id="149040"/>
    <lineage>
        <taxon>Eukaryota</taxon>
        <taxon>Fungi</taxon>
        <taxon>Dikarya</taxon>
        <taxon>Ascomycota</taxon>
        <taxon>Pezizomycotina</taxon>
        <taxon>Leotiomycetes</taxon>
        <taxon>Helotiales</taxon>
        <taxon>Mollisiaceae</taxon>
        <taxon>Mollisia</taxon>
    </lineage>
</organism>
<evidence type="ECO:0000256" key="4">
    <source>
        <dbReference type="ARBA" id="ARBA00023004"/>
    </source>
</evidence>
<dbReference type="GeneID" id="28820689"/>
<dbReference type="InterPro" id="IPR001128">
    <property type="entry name" value="Cyt_P450"/>
</dbReference>
<dbReference type="InterPro" id="IPR036396">
    <property type="entry name" value="Cyt_P450_sf"/>
</dbReference>
<gene>
    <name evidence="7" type="ORF">LY89DRAFT_622188</name>
</gene>
<dbReference type="PANTHER" id="PTHR47582:SF1">
    <property type="entry name" value="P450, PUTATIVE (EUROFUNG)-RELATED"/>
    <property type="match status" value="1"/>
</dbReference>
<evidence type="ECO:0000313" key="7">
    <source>
        <dbReference type="EMBL" id="KUJ13340.1"/>
    </source>
</evidence>
<dbReference type="STRING" id="149040.A0A194WZG4"/>
<dbReference type="InParanoid" id="A0A194WZG4"/>
<keyword evidence="6" id="KW-0472">Membrane</keyword>
<keyword evidence="8" id="KW-1185">Reference proteome</keyword>
<name>A0A194WZG4_MOLSC</name>
<dbReference type="KEGG" id="psco:LY89DRAFT_622188"/>
<accession>A0A194WZG4</accession>
<dbReference type="OrthoDB" id="1470350at2759"/>
<evidence type="ECO:0000313" key="8">
    <source>
        <dbReference type="Proteomes" id="UP000070700"/>
    </source>
</evidence>
<comment type="similarity">
    <text evidence="2">Belongs to the cytochrome P450 family.</text>
</comment>
<dbReference type="EMBL" id="KQ947422">
    <property type="protein sequence ID" value="KUJ13340.1"/>
    <property type="molecule type" value="Genomic_DNA"/>
</dbReference>
<dbReference type="GO" id="GO:0004497">
    <property type="term" value="F:monooxygenase activity"/>
    <property type="evidence" value="ECO:0007669"/>
    <property type="project" value="InterPro"/>
</dbReference>
<dbReference type="PANTHER" id="PTHR47582">
    <property type="entry name" value="P450, PUTATIVE (EUROFUNG)-RELATED"/>
    <property type="match status" value="1"/>
</dbReference>
<dbReference type="RefSeq" id="XP_018067695.1">
    <property type="nucleotide sequence ID" value="XM_018210963.1"/>
</dbReference>
<evidence type="ECO:0000256" key="1">
    <source>
        <dbReference type="ARBA" id="ARBA00001971"/>
    </source>
</evidence>
<evidence type="ECO:0000256" key="2">
    <source>
        <dbReference type="ARBA" id="ARBA00010617"/>
    </source>
</evidence>
<feature type="transmembrane region" description="Helical" evidence="6">
    <location>
        <begin position="15"/>
        <end position="32"/>
    </location>
</feature>
<dbReference type="AlphaFoldDB" id="A0A194WZG4"/>
<dbReference type="PRINTS" id="PR00465">
    <property type="entry name" value="EP450IV"/>
</dbReference>
<keyword evidence="3 5" id="KW-0479">Metal-binding</keyword>
<reference evidence="7 8" key="1">
    <citation type="submission" date="2015-10" db="EMBL/GenBank/DDBJ databases">
        <title>Full genome of DAOMC 229536 Phialocephala scopiformis, a fungal endophyte of spruce producing the potent anti-insectan compound rugulosin.</title>
        <authorList>
            <consortium name="DOE Joint Genome Institute"/>
            <person name="Walker A.K."/>
            <person name="Frasz S.L."/>
            <person name="Seifert K.A."/>
            <person name="Miller J.D."/>
            <person name="Mondo S.J."/>
            <person name="Labutti K."/>
            <person name="Lipzen A."/>
            <person name="Dockter R."/>
            <person name="Kennedy M."/>
            <person name="Grigoriev I.V."/>
            <person name="Spatafora J.W."/>
        </authorList>
    </citation>
    <scope>NUCLEOTIDE SEQUENCE [LARGE SCALE GENOMIC DNA]</scope>
    <source>
        <strain evidence="7 8">CBS 120377</strain>
    </source>
</reference>
<dbReference type="GO" id="GO:0020037">
    <property type="term" value="F:heme binding"/>
    <property type="evidence" value="ECO:0007669"/>
    <property type="project" value="InterPro"/>
</dbReference>
<dbReference type="InterPro" id="IPR002403">
    <property type="entry name" value="Cyt_P450_E_grp-IV"/>
</dbReference>
<keyword evidence="6" id="KW-0812">Transmembrane</keyword>
<dbReference type="CDD" id="cd11040">
    <property type="entry name" value="CYP7_CYP8-like"/>
    <property type="match status" value="1"/>
</dbReference>
<dbReference type="GO" id="GO:0016705">
    <property type="term" value="F:oxidoreductase activity, acting on paired donors, with incorporation or reduction of molecular oxygen"/>
    <property type="evidence" value="ECO:0007669"/>
    <property type="project" value="InterPro"/>
</dbReference>
<feature type="binding site" description="axial binding residue" evidence="5">
    <location>
        <position position="450"/>
    </location>
    <ligand>
        <name>heme</name>
        <dbReference type="ChEBI" id="CHEBI:30413"/>
    </ligand>
    <ligandPart>
        <name>Fe</name>
        <dbReference type="ChEBI" id="CHEBI:18248"/>
    </ligandPart>
</feature>
<keyword evidence="4 5" id="KW-0408">Iron</keyword>
<dbReference type="Proteomes" id="UP000070700">
    <property type="component" value="Unassembled WGS sequence"/>
</dbReference>
<dbReference type="SUPFAM" id="SSF48264">
    <property type="entry name" value="Cytochrome P450"/>
    <property type="match status" value="1"/>
</dbReference>
<sequence>MALNLSWIWNGEPSYLYIALVLFAAGALTWLFSSPKSDPREPPILRPRIPIIGHLLGLAIDQAEYLQKLSARTTHPIFTLRIFSGRIYVINSPTLVQAVYKAPKSFSFDPIFVDASKSIFGLSDEHMAIITKRDPDADPADGFPLSRATQAVMHATMATGRPLLEMNARALNTFARFLDTIEGSKSVKLYSWLFHTFTVATAEALYGPNNPISLNRKLVTSLLDFEAAIGLLYLNVLPSITASKGYQARTLFATEFKKYYDTGRDKDAAAIIQGRKRVLTGGGYSTDDLASFDIGMLVASTMNSNPALFWLLIHIYSTPSLLSSIRAEIQNITTLKGANRTAEINISALNTQCPLLVSTWQETLRITDATVSSRVVVNDTLLDDTYLLKKGAVIQMACGPMHTSRSIWGEDSTSFNAARFTKFNEDHLDKSTRKLRKQGFVPFGGGTVLCPGRYFASTEIMGVVATVVLGYDIVGKDGGKLVVPSVKKQKMSVQVKQPESDVEVVITRRREWEGVRWGFDVGAGAEEQDLFLG</sequence>
<dbReference type="InterPro" id="IPR053007">
    <property type="entry name" value="CYP450_monoxygenase_sec-met"/>
</dbReference>
<keyword evidence="6" id="KW-1133">Transmembrane helix</keyword>
<dbReference type="GO" id="GO:0005506">
    <property type="term" value="F:iron ion binding"/>
    <property type="evidence" value="ECO:0007669"/>
    <property type="project" value="InterPro"/>
</dbReference>
<comment type="cofactor">
    <cofactor evidence="1 5">
        <name>heme</name>
        <dbReference type="ChEBI" id="CHEBI:30413"/>
    </cofactor>
</comment>
<dbReference type="Gene3D" id="1.10.630.10">
    <property type="entry name" value="Cytochrome P450"/>
    <property type="match status" value="1"/>
</dbReference>
<evidence type="ECO:0000256" key="6">
    <source>
        <dbReference type="SAM" id="Phobius"/>
    </source>
</evidence>
<proteinExistence type="inferred from homology"/>
<protein>
    <submittedName>
        <fullName evidence="7">Cytochrome P450</fullName>
    </submittedName>
</protein>
<dbReference type="Pfam" id="PF00067">
    <property type="entry name" value="p450"/>
    <property type="match status" value="1"/>
</dbReference>
<keyword evidence="5" id="KW-0349">Heme</keyword>
<evidence type="ECO:0000256" key="3">
    <source>
        <dbReference type="ARBA" id="ARBA00022723"/>
    </source>
</evidence>